<organism evidence="3 4">
    <name type="scientific">Linnemannia exigua</name>
    <dbReference type="NCBI Taxonomy" id="604196"/>
    <lineage>
        <taxon>Eukaryota</taxon>
        <taxon>Fungi</taxon>
        <taxon>Fungi incertae sedis</taxon>
        <taxon>Mucoromycota</taxon>
        <taxon>Mortierellomycotina</taxon>
        <taxon>Mortierellomycetes</taxon>
        <taxon>Mortierellales</taxon>
        <taxon>Mortierellaceae</taxon>
        <taxon>Linnemannia</taxon>
    </lineage>
</organism>
<comment type="caution">
    <text evidence="3">The sequence shown here is derived from an EMBL/GenBank/DDBJ whole genome shotgun (WGS) entry which is preliminary data.</text>
</comment>
<evidence type="ECO:0000313" key="3">
    <source>
        <dbReference type="EMBL" id="KAG0279806.1"/>
    </source>
</evidence>
<reference evidence="3" key="1">
    <citation type="journal article" date="2020" name="Fungal Divers.">
        <title>Resolving the Mortierellaceae phylogeny through synthesis of multi-gene phylogenetics and phylogenomics.</title>
        <authorList>
            <person name="Vandepol N."/>
            <person name="Liber J."/>
            <person name="Desiro A."/>
            <person name="Na H."/>
            <person name="Kennedy M."/>
            <person name="Barry K."/>
            <person name="Grigoriev I.V."/>
            <person name="Miller A.N."/>
            <person name="O'Donnell K."/>
            <person name="Stajich J.E."/>
            <person name="Bonito G."/>
        </authorList>
    </citation>
    <scope>NUCLEOTIDE SEQUENCE</scope>
    <source>
        <strain evidence="3">NRRL 28262</strain>
    </source>
</reference>
<gene>
    <name evidence="3" type="ORF">BGZ95_000156</name>
</gene>
<dbReference type="AlphaFoldDB" id="A0AAD4DJF9"/>
<dbReference type="SUPFAM" id="SSF81383">
    <property type="entry name" value="F-box domain"/>
    <property type="match status" value="1"/>
</dbReference>
<feature type="compositionally biased region" description="Low complexity" evidence="1">
    <location>
        <begin position="543"/>
        <end position="566"/>
    </location>
</feature>
<dbReference type="EMBL" id="JAAAIL010000102">
    <property type="protein sequence ID" value="KAG0279806.1"/>
    <property type="molecule type" value="Genomic_DNA"/>
</dbReference>
<keyword evidence="4" id="KW-1185">Reference proteome</keyword>
<dbReference type="PANTHER" id="PTHR13491">
    <property type="entry name" value="ZCCHC10 PROTEIN"/>
    <property type="match status" value="1"/>
</dbReference>
<evidence type="ECO:0000313" key="4">
    <source>
        <dbReference type="Proteomes" id="UP001194580"/>
    </source>
</evidence>
<dbReference type="InterPro" id="IPR032675">
    <property type="entry name" value="LRR_dom_sf"/>
</dbReference>
<dbReference type="InterPro" id="IPR036047">
    <property type="entry name" value="F-box-like_dom_sf"/>
</dbReference>
<feature type="domain" description="F-box" evidence="2">
    <location>
        <begin position="20"/>
        <end position="59"/>
    </location>
</feature>
<dbReference type="SUPFAM" id="SSF52047">
    <property type="entry name" value="RNI-like"/>
    <property type="match status" value="1"/>
</dbReference>
<dbReference type="Pfam" id="PF12937">
    <property type="entry name" value="F-box-like"/>
    <property type="match status" value="1"/>
</dbReference>
<feature type="region of interest" description="Disordered" evidence="1">
    <location>
        <begin position="65"/>
        <end position="95"/>
    </location>
</feature>
<feature type="region of interest" description="Disordered" evidence="1">
    <location>
        <begin position="541"/>
        <end position="575"/>
    </location>
</feature>
<name>A0AAD4DJF9_9FUNG</name>
<dbReference type="Proteomes" id="UP001194580">
    <property type="component" value="Unassembled WGS sequence"/>
</dbReference>
<accession>A0AAD4DJF9</accession>
<dbReference type="InterPro" id="IPR039715">
    <property type="entry name" value="ZCCHC10"/>
</dbReference>
<dbReference type="Gene3D" id="3.80.10.10">
    <property type="entry name" value="Ribonuclease Inhibitor"/>
    <property type="match status" value="1"/>
</dbReference>
<dbReference type="InterPro" id="IPR001810">
    <property type="entry name" value="F-box_dom"/>
</dbReference>
<dbReference type="PANTHER" id="PTHR13491:SF0">
    <property type="entry name" value="ZINC FINGER CCHC DOMAIN-CONTAINING PROTEIN 10"/>
    <property type="match status" value="1"/>
</dbReference>
<evidence type="ECO:0000256" key="1">
    <source>
        <dbReference type="SAM" id="MobiDB-lite"/>
    </source>
</evidence>
<evidence type="ECO:0000259" key="2">
    <source>
        <dbReference type="Pfam" id="PF12937"/>
    </source>
</evidence>
<proteinExistence type="predicted"/>
<sequence length="653" mass="73719">MATTDNDDDDHMRQTPTQLPEILLLIGRHLSQGDLTSCIRVSHSWHYYLEPLLWSHVSIQRPTSSSSSSSSSLSSNNSISFSNDNNDNNDNNRNGFFRNINQSAYEASIIKNVRHLHSLTIEFVQNPTLLHQLVPVLHNRLSALITEDYNPTIRQILLQNAQSIQSFTCRNVNTRQRQQYSLPQPSHEATEFWKSLSSLMFLTELTLSNACIYSANLTVFWKMCGRLKVLSLESGFVCDLSPSSYLEPFKTLRRVHLHRVSEYPQRELDFIRFCPNLEHLAWRPLQLTPLNQFMFHLVTLEPDRLARITSVDFSYIDLFDKQLATVLSSGLRLVRLIAVHSPFGDFCADQVVCSMAETLEELDVRECHLLVQNPMVQLMLVVCRRLKVFRADEISVDDMNKNTWSPAARFSRPAFSSSSSSSPSGYGCGSSTVAGYTATVPAPTLAPLLSMRMLGKLMQGDWQWGCVELEELDVTFVGSIAQKHLLLNGLPLVYSQLAQLTELRRLGFGWKYHNEERRLSSSTGVTFGSVDSVVDLALPRGSPPSSASSTASSSSSSSSSYSSKASVGSETQQKSPHFRAGLRRLWKLTQLRVFDVEKIQNPNFSVSDVKWFGKRWEGLRRIQGRLSMDPGTELAIQDLVQKDFTHITHHHNN</sequence>
<protein>
    <recommendedName>
        <fullName evidence="2">F-box domain-containing protein</fullName>
    </recommendedName>
</protein>